<gene>
    <name evidence="1" type="ORF">EVAR_28272_1</name>
</gene>
<protein>
    <submittedName>
        <fullName evidence="1">Uncharacterized protein</fullName>
    </submittedName>
</protein>
<reference evidence="1 2" key="1">
    <citation type="journal article" date="2019" name="Commun. Biol.">
        <title>The bagworm genome reveals a unique fibroin gene that provides high tensile strength.</title>
        <authorList>
            <person name="Kono N."/>
            <person name="Nakamura H."/>
            <person name="Ohtoshi R."/>
            <person name="Tomita M."/>
            <person name="Numata K."/>
            <person name="Arakawa K."/>
        </authorList>
    </citation>
    <scope>NUCLEOTIDE SEQUENCE [LARGE SCALE GENOMIC DNA]</scope>
</reference>
<evidence type="ECO:0000313" key="1">
    <source>
        <dbReference type="EMBL" id="GBP34137.1"/>
    </source>
</evidence>
<name>A0A4C1V769_EUMVA</name>
<dbReference type="AlphaFoldDB" id="A0A4C1V769"/>
<sequence length="119" mass="13364">MTSLLLRSTESRNMAGAWPFILSRNARKMIHHVFVYCRVRLANNRGSRAPSAPAVTTLAVFAPQNVSANSEQSLHRTVRALFVQDFSLVAGDVHSVRAREQAIPAYRRRSRAVGRRSVY</sequence>
<dbReference type="EMBL" id="BGZK01000284">
    <property type="protein sequence ID" value="GBP34137.1"/>
    <property type="molecule type" value="Genomic_DNA"/>
</dbReference>
<proteinExistence type="predicted"/>
<keyword evidence="2" id="KW-1185">Reference proteome</keyword>
<evidence type="ECO:0000313" key="2">
    <source>
        <dbReference type="Proteomes" id="UP000299102"/>
    </source>
</evidence>
<dbReference type="Proteomes" id="UP000299102">
    <property type="component" value="Unassembled WGS sequence"/>
</dbReference>
<accession>A0A4C1V769</accession>
<organism evidence="1 2">
    <name type="scientific">Eumeta variegata</name>
    <name type="common">Bagworm moth</name>
    <name type="synonym">Eumeta japonica</name>
    <dbReference type="NCBI Taxonomy" id="151549"/>
    <lineage>
        <taxon>Eukaryota</taxon>
        <taxon>Metazoa</taxon>
        <taxon>Ecdysozoa</taxon>
        <taxon>Arthropoda</taxon>
        <taxon>Hexapoda</taxon>
        <taxon>Insecta</taxon>
        <taxon>Pterygota</taxon>
        <taxon>Neoptera</taxon>
        <taxon>Endopterygota</taxon>
        <taxon>Lepidoptera</taxon>
        <taxon>Glossata</taxon>
        <taxon>Ditrysia</taxon>
        <taxon>Tineoidea</taxon>
        <taxon>Psychidae</taxon>
        <taxon>Oiketicinae</taxon>
        <taxon>Eumeta</taxon>
    </lineage>
</organism>
<comment type="caution">
    <text evidence="1">The sequence shown here is derived from an EMBL/GenBank/DDBJ whole genome shotgun (WGS) entry which is preliminary data.</text>
</comment>